<dbReference type="InterPro" id="IPR050281">
    <property type="entry name" value="Flavin_monoamine_oxidase"/>
</dbReference>
<dbReference type="InterPro" id="IPR001613">
    <property type="entry name" value="Flavin_amine_oxidase"/>
</dbReference>
<dbReference type="PANTHER" id="PTHR10742:SF398">
    <property type="entry name" value="AMINE OXIDASE DOMAIN-CONTAINING PROTEIN-RELATED"/>
    <property type="match status" value="1"/>
</dbReference>
<evidence type="ECO:0000313" key="7">
    <source>
        <dbReference type="EMBL" id="KAJ6641285.1"/>
    </source>
</evidence>
<feature type="binding site" evidence="3">
    <location>
        <begin position="52"/>
        <end position="53"/>
    </location>
    <ligand>
        <name>FAD</name>
        <dbReference type="ChEBI" id="CHEBI:57692"/>
    </ligand>
</feature>
<keyword evidence="4" id="KW-0285">Flavoprotein</keyword>
<feature type="chain" id="PRO_5040464711" description="Amine oxidase" evidence="5">
    <location>
        <begin position="22"/>
        <end position="486"/>
    </location>
</feature>
<dbReference type="GO" id="GO:0046592">
    <property type="term" value="F:polyamine oxidase activity"/>
    <property type="evidence" value="ECO:0007669"/>
    <property type="project" value="TreeGrafter"/>
</dbReference>
<dbReference type="OrthoDB" id="5046242at2759"/>
<accession>A0A9Q0N0C5</accession>
<feature type="domain" description="Amine oxidase" evidence="6">
    <location>
        <begin position="31"/>
        <end position="482"/>
    </location>
</feature>
<dbReference type="PANTHER" id="PTHR10742">
    <property type="entry name" value="FLAVIN MONOAMINE OXIDASE"/>
    <property type="match status" value="1"/>
</dbReference>
<evidence type="ECO:0000256" key="4">
    <source>
        <dbReference type="RuleBase" id="RU362067"/>
    </source>
</evidence>
<dbReference type="SUPFAM" id="SSF54373">
    <property type="entry name" value="FAD-linked reductases, C-terminal domain"/>
    <property type="match status" value="1"/>
</dbReference>
<reference evidence="7" key="1">
    <citation type="submission" date="2022-07" db="EMBL/GenBank/DDBJ databases">
        <authorList>
            <person name="Trinca V."/>
            <person name="Uliana J.V.C."/>
            <person name="Torres T.T."/>
            <person name="Ward R.J."/>
            <person name="Monesi N."/>
        </authorList>
    </citation>
    <scope>NUCLEOTIDE SEQUENCE</scope>
    <source>
        <strain evidence="7">HSMRA1968</strain>
        <tissue evidence="7">Whole embryos</tissue>
    </source>
</reference>
<organism evidence="7 8">
    <name type="scientific">Pseudolycoriella hygida</name>
    <dbReference type="NCBI Taxonomy" id="35572"/>
    <lineage>
        <taxon>Eukaryota</taxon>
        <taxon>Metazoa</taxon>
        <taxon>Ecdysozoa</taxon>
        <taxon>Arthropoda</taxon>
        <taxon>Hexapoda</taxon>
        <taxon>Insecta</taxon>
        <taxon>Pterygota</taxon>
        <taxon>Neoptera</taxon>
        <taxon>Endopterygota</taxon>
        <taxon>Diptera</taxon>
        <taxon>Nematocera</taxon>
        <taxon>Sciaroidea</taxon>
        <taxon>Sciaridae</taxon>
        <taxon>Pseudolycoriella</taxon>
    </lineage>
</organism>
<proteinExistence type="inferred from homology"/>
<dbReference type="AlphaFoldDB" id="A0A9Q0N0C5"/>
<gene>
    <name evidence="7" type="primary">SMOX_0</name>
    <name evidence="7" type="ORF">Bhyg_06221</name>
</gene>
<dbReference type="Gene3D" id="3.90.660.10">
    <property type="match status" value="1"/>
</dbReference>
<name>A0A9Q0N0C5_9DIPT</name>
<dbReference type="EMBL" id="WJQU01000002">
    <property type="protein sequence ID" value="KAJ6641285.1"/>
    <property type="molecule type" value="Genomic_DNA"/>
</dbReference>
<feature type="binding site" evidence="3">
    <location>
        <position position="246"/>
    </location>
    <ligand>
        <name>FAD</name>
        <dbReference type="ChEBI" id="CHEBI:57692"/>
    </ligand>
</feature>
<evidence type="ECO:0000256" key="3">
    <source>
        <dbReference type="PIRSR" id="PIRSR601613-1"/>
    </source>
</evidence>
<keyword evidence="5" id="KW-0732">Signal</keyword>
<dbReference type="Pfam" id="PF01593">
    <property type="entry name" value="Amino_oxidase"/>
    <property type="match status" value="1"/>
</dbReference>
<dbReference type="GO" id="GO:0008131">
    <property type="term" value="F:primary methylamine oxidase activity"/>
    <property type="evidence" value="ECO:0007669"/>
    <property type="project" value="UniProtKB-ARBA"/>
</dbReference>
<evidence type="ECO:0000256" key="1">
    <source>
        <dbReference type="ARBA" id="ARBA00001974"/>
    </source>
</evidence>
<feature type="binding site" evidence="3">
    <location>
        <position position="32"/>
    </location>
    <ligand>
        <name>FAD</name>
        <dbReference type="ChEBI" id="CHEBI:57692"/>
    </ligand>
</feature>
<dbReference type="InterPro" id="IPR036188">
    <property type="entry name" value="FAD/NAD-bd_sf"/>
</dbReference>
<dbReference type="EC" id="1.4.3.-" evidence="4"/>
<comment type="cofactor">
    <cofactor evidence="1 4">
        <name>FAD</name>
        <dbReference type="ChEBI" id="CHEBI:57692"/>
    </cofactor>
</comment>
<evidence type="ECO:0000256" key="2">
    <source>
        <dbReference type="ARBA" id="ARBA00023002"/>
    </source>
</evidence>
<evidence type="ECO:0000259" key="6">
    <source>
        <dbReference type="Pfam" id="PF01593"/>
    </source>
</evidence>
<dbReference type="SUPFAM" id="SSF51905">
    <property type="entry name" value="FAD/NAD(P)-binding domain"/>
    <property type="match status" value="1"/>
</dbReference>
<sequence>MKVALYCTVTLIILLLHTSHGYRTVIVGAGLSGYSAAARLLERGVNDILVLEAENRIGGRVHTVPFHNGRIDMGAQWVHGQQNNIIYEMVGAHFPFGDSAWENAADMFLLSDGTARNQTQIAQLAHLAEGIMAVVYDPSYTGSFGSFFEYHYWNALNNEPYRAIPRSLATKVQHFYHTYTNNFFGSKSWFDISIEIYANAGYTLGSQWVTWRDSGFSTVFEFLSKRRPFPQQALDVESKILVNKEVTNINWDGAVITLRCADNSQYLADYVIFTGSLGVLKHRHNTLFTPTLPARKTSAIQYSDYGSLEKIFLEFSAPFWDQSYNFAEFSILWTERDIAELTGTSREWLIHIGYFRRIDAFPTLLGVFFIGARIPDFNAFDQNKIINDCHWLLSRAYTPNVPRPINAIRSNWITLRNFMGAYSLFTPTSAYYGATPSRLAEPVNGSNGRPRIFFAGEHTSQLFSGYANGAVETGYRAAAEVLSAVV</sequence>
<comment type="caution">
    <text evidence="7">The sequence shown here is derived from an EMBL/GenBank/DDBJ whole genome shotgun (WGS) entry which is preliminary data.</text>
</comment>
<dbReference type="InterPro" id="IPR002937">
    <property type="entry name" value="Amino_oxidase"/>
</dbReference>
<keyword evidence="2 4" id="KW-0560">Oxidoreductase</keyword>
<evidence type="ECO:0000256" key="5">
    <source>
        <dbReference type="SAM" id="SignalP"/>
    </source>
</evidence>
<dbReference type="Proteomes" id="UP001151699">
    <property type="component" value="Chromosome B"/>
</dbReference>
<dbReference type="Gene3D" id="3.50.50.60">
    <property type="entry name" value="FAD/NAD(P)-binding domain"/>
    <property type="match status" value="1"/>
</dbReference>
<feature type="signal peptide" evidence="5">
    <location>
        <begin position="1"/>
        <end position="21"/>
    </location>
</feature>
<evidence type="ECO:0000313" key="8">
    <source>
        <dbReference type="Proteomes" id="UP001151699"/>
    </source>
</evidence>
<keyword evidence="4" id="KW-0274">FAD</keyword>
<protein>
    <recommendedName>
        <fullName evidence="4">Amine oxidase</fullName>
        <ecNumber evidence="4">1.4.3.-</ecNumber>
    </recommendedName>
</protein>
<comment type="similarity">
    <text evidence="4">Belongs to the flavin monoamine oxidase family.</text>
</comment>
<keyword evidence="8" id="KW-1185">Reference proteome</keyword>
<dbReference type="PRINTS" id="PR00757">
    <property type="entry name" value="AMINEOXDASEF"/>
</dbReference>